<accession>A0ABN5BBX1</accession>
<evidence type="ECO:0000313" key="5">
    <source>
        <dbReference type="EMBL" id="ASR52832.1"/>
    </source>
</evidence>
<feature type="transmembrane region" description="Helical" evidence="3">
    <location>
        <begin position="7"/>
        <end position="29"/>
    </location>
</feature>
<dbReference type="InterPro" id="IPR050469">
    <property type="entry name" value="Diguanylate_Cyclase"/>
</dbReference>
<gene>
    <name evidence="5" type="ORF">B5J99_16310</name>
</gene>
<dbReference type="EMBL" id="CP020083">
    <property type="protein sequence ID" value="ASR52832.1"/>
    <property type="molecule type" value="Genomic_DNA"/>
</dbReference>
<dbReference type="InterPro" id="IPR043128">
    <property type="entry name" value="Rev_trsase/Diguanyl_cyclase"/>
</dbReference>
<reference evidence="5 6" key="1">
    <citation type="submission" date="2017-03" db="EMBL/GenBank/DDBJ databases">
        <title>Complete genome sequence of Blastomonas fulva degrading microcsystin LR.</title>
        <authorList>
            <person name="Lee H.-g."/>
            <person name="Jin L."/>
            <person name="oh H.-M."/>
        </authorList>
    </citation>
    <scope>NUCLEOTIDE SEQUENCE [LARGE SCALE GENOMIC DNA]</scope>
    <source>
        <strain evidence="5 6">T2</strain>
    </source>
</reference>
<keyword evidence="3" id="KW-1133">Transmembrane helix</keyword>
<dbReference type="InterPro" id="IPR029787">
    <property type="entry name" value="Nucleotide_cyclase"/>
</dbReference>
<dbReference type="Pfam" id="PF00990">
    <property type="entry name" value="GGDEF"/>
    <property type="match status" value="1"/>
</dbReference>
<evidence type="ECO:0000256" key="2">
    <source>
        <dbReference type="ARBA" id="ARBA00034247"/>
    </source>
</evidence>
<evidence type="ECO:0000313" key="6">
    <source>
        <dbReference type="Proteomes" id="UP000258016"/>
    </source>
</evidence>
<dbReference type="CDD" id="cd01949">
    <property type="entry name" value="GGDEF"/>
    <property type="match status" value="1"/>
</dbReference>
<dbReference type="Gene3D" id="3.30.70.270">
    <property type="match status" value="1"/>
</dbReference>
<feature type="transmembrane region" description="Helical" evidence="3">
    <location>
        <begin position="35"/>
        <end position="57"/>
    </location>
</feature>
<dbReference type="PANTHER" id="PTHR45138:SF9">
    <property type="entry name" value="DIGUANYLATE CYCLASE DGCM-RELATED"/>
    <property type="match status" value="1"/>
</dbReference>
<evidence type="ECO:0000259" key="4">
    <source>
        <dbReference type="PROSITE" id="PS50887"/>
    </source>
</evidence>
<evidence type="ECO:0000256" key="3">
    <source>
        <dbReference type="SAM" id="Phobius"/>
    </source>
</evidence>
<dbReference type="EC" id="2.7.7.65" evidence="1"/>
<dbReference type="RefSeq" id="WP_117353002.1">
    <property type="nucleotide sequence ID" value="NZ_CP020083.1"/>
</dbReference>
<dbReference type="InterPro" id="IPR000160">
    <property type="entry name" value="GGDEF_dom"/>
</dbReference>
<organism evidence="5 6">
    <name type="scientific">Blastomonas fulva</name>
    <dbReference type="NCBI Taxonomy" id="1550728"/>
    <lineage>
        <taxon>Bacteria</taxon>
        <taxon>Pseudomonadati</taxon>
        <taxon>Pseudomonadota</taxon>
        <taxon>Alphaproteobacteria</taxon>
        <taxon>Sphingomonadales</taxon>
        <taxon>Sphingomonadaceae</taxon>
        <taxon>Blastomonas</taxon>
    </lineage>
</organism>
<feature type="domain" description="GGDEF" evidence="4">
    <location>
        <begin position="106"/>
        <end position="238"/>
    </location>
</feature>
<dbReference type="SUPFAM" id="SSF55073">
    <property type="entry name" value="Nucleotide cyclase"/>
    <property type="match status" value="1"/>
</dbReference>
<keyword evidence="3" id="KW-0472">Membrane</keyword>
<name>A0ABN5BBX1_9SPHN</name>
<keyword evidence="6" id="KW-1185">Reference proteome</keyword>
<dbReference type="PROSITE" id="PS50887">
    <property type="entry name" value="GGDEF"/>
    <property type="match status" value="1"/>
</dbReference>
<sequence>MTQWHKVLIAMGFSVGVTLVSMLAMAILTGEHIPWPFWAFAAVCPAIISGPVTYILASQAEVNRRLNQQLMATQAVLRAQADIDHLTGTLNRAAFYRQASDYADDAPACVLLADIDHFKAINDLHGHAAGDHALRLVARTLQAALRPNDLLGRVGGEEFAVLLAAMPEELGIVIAERARSAIAGLEVATADGTPVVLSISIGVAPLEAGDSLEQALAQADAAMYAAKRGGRNRVRAAG</sequence>
<keyword evidence="3" id="KW-0812">Transmembrane</keyword>
<dbReference type="PANTHER" id="PTHR45138">
    <property type="entry name" value="REGULATORY COMPONENTS OF SENSORY TRANSDUCTION SYSTEM"/>
    <property type="match status" value="1"/>
</dbReference>
<dbReference type="Proteomes" id="UP000258016">
    <property type="component" value="Chromosome"/>
</dbReference>
<proteinExistence type="predicted"/>
<evidence type="ECO:0000256" key="1">
    <source>
        <dbReference type="ARBA" id="ARBA00012528"/>
    </source>
</evidence>
<comment type="catalytic activity">
    <reaction evidence="2">
        <text>2 GTP = 3',3'-c-di-GMP + 2 diphosphate</text>
        <dbReference type="Rhea" id="RHEA:24898"/>
        <dbReference type="ChEBI" id="CHEBI:33019"/>
        <dbReference type="ChEBI" id="CHEBI:37565"/>
        <dbReference type="ChEBI" id="CHEBI:58805"/>
        <dbReference type="EC" id="2.7.7.65"/>
    </reaction>
</comment>
<dbReference type="GeneID" id="303487154"/>
<dbReference type="SMART" id="SM00267">
    <property type="entry name" value="GGDEF"/>
    <property type="match status" value="1"/>
</dbReference>
<dbReference type="NCBIfam" id="TIGR00254">
    <property type="entry name" value="GGDEF"/>
    <property type="match status" value="1"/>
</dbReference>
<protein>
    <recommendedName>
        <fullName evidence="1">diguanylate cyclase</fullName>
        <ecNumber evidence="1">2.7.7.65</ecNumber>
    </recommendedName>
</protein>